<evidence type="ECO:0000313" key="2">
    <source>
        <dbReference type="Proteomes" id="UP000254771"/>
    </source>
</evidence>
<dbReference type="AlphaFoldDB" id="A0A370DLL9"/>
<protein>
    <submittedName>
        <fullName evidence="1">Glycerol acyltransferase</fullName>
    </submittedName>
</protein>
<dbReference type="Proteomes" id="UP000254771">
    <property type="component" value="Unassembled WGS sequence"/>
</dbReference>
<gene>
    <name evidence="1" type="ORF">DIZ78_10990</name>
</gene>
<dbReference type="GO" id="GO:0005198">
    <property type="term" value="F:structural molecule activity"/>
    <property type="evidence" value="ECO:0007669"/>
    <property type="project" value="InterPro"/>
</dbReference>
<keyword evidence="1" id="KW-0808">Transferase</keyword>
<dbReference type="InterPro" id="IPR010667">
    <property type="entry name" value="Phage_T4_Gp19"/>
</dbReference>
<name>A0A370DLL9_9GAMM</name>
<keyword evidence="1" id="KW-0012">Acyltransferase</keyword>
<dbReference type="PANTHER" id="PTHR38009">
    <property type="entry name" value="CONSERVED HYPOTHETICAL PHAGE TAIL PROTEIN"/>
    <property type="match status" value="1"/>
</dbReference>
<dbReference type="Pfam" id="PF06841">
    <property type="entry name" value="Phage_T4_gp19"/>
    <property type="match status" value="1"/>
</dbReference>
<reference evidence="1 2" key="1">
    <citation type="journal article" date="2018" name="ISME J.">
        <title>Endosymbiont genomes yield clues of tubeworm success.</title>
        <authorList>
            <person name="Li Y."/>
            <person name="Liles M.R."/>
            <person name="Halanych K.M."/>
        </authorList>
    </citation>
    <scope>NUCLEOTIDE SEQUENCE [LARGE SCALE GENOMIC DNA]</scope>
    <source>
        <strain evidence="1">A1462</strain>
    </source>
</reference>
<dbReference type="NCBIfam" id="TIGR02241">
    <property type="entry name" value="conserved hypothetical phage tail region protein"/>
    <property type="match status" value="1"/>
</dbReference>
<dbReference type="EMBL" id="QFXE01000013">
    <property type="protein sequence ID" value="RDH85460.1"/>
    <property type="molecule type" value="Genomic_DNA"/>
</dbReference>
<keyword evidence="2" id="KW-1185">Reference proteome</keyword>
<dbReference type="InterPro" id="IPR011747">
    <property type="entry name" value="CHP02241"/>
</dbReference>
<organism evidence="1 2">
    <name type="scientific">endosymbiont of Escarpia spicata</name>
    <dbReference type="NCBI Taxonomy" id="2200908"/>
    <lineage>
        <taxon>Bacteria</taxon>
        <taxon>Pseudomonadati</taxon>
        <taxon>Pseudomonadota</taxon>
        <taxon>Gammaproteobacteria</taxon>
        <taxon>sulfur-oxidizing symbionts</taxon>
    </lineage>
</organism>
<accession>A0A370DLL9</accession>
<dbReference type="GO" id="GO:0016746">
    <property type="term" value="F:acyltransferase activity"/>
    <property type="evidence" value="ECO:0007669"/>
    <property type="project" value="UniProtKB-KW"/>
</dbReference>
<proteinExistence type="predicted"/>
<sequence>MSEYDFYPGFHFQVEFISADFGTNDSRFQTIGGLEVSMETETIKEGGENRFEYILPTKTSYGTLSLKRGMMRNSDLIDWCNRTMQTLEIKPVDILITLLNEKHEAVMSWNIFHAWPKKWSVSDFNAMNNELTIETLDLQYLYFTRD</sequence>
<evidence type="ECO:0000313" key="1">
    <source>
        <dbReference type="EMBL" id="RDH85460.1"/>
    </source>
</evidence>
<comment type="caution">
    <text evidence="1">The sequence shown here is derived from an EMBL/GenBank/DDBJ whole genome shotgun (WGS) entry which is preliminary data.</text>
</comment>
<dbReference type="PANTHER" id="PTHR38009:SF1">
    <property type="entry name" value="CONSERVED HYPOTHETICAL PHAGE TAIL PROTEIN"/>
    <property type="match status" value="1"/>
</dbReference>